<dbReference type="InterPro" id="IPR025558">
    <property type="entry name" value="DUF4283"/>
</dbReference>
<evidence type="ECO:0000313" key="4">
    <source>
        <dbReference type="Proteomes" id="UP001408789"/>
    </source>
</evidence>
<feature type="compositionally biased region" description="Polar residues" evidence="1">
    <location>
        <begin position="1"/>
        <end position="12"/>
    </location>
</feature>
<dbReference type="Proteomes" id="UP001408789">
    <property type="component" value="Unassembled WGS sequence"/>
</dbReference>
<feature type="compositionally biased region" description="Polar residues" evidence="1">
    <location>
        <begin position="736"/>
        <end position="748"/>
    </location>
</feature>
<feature type="domain" description="DUF4283" evidence="2">
    <location>
        <begin position="469"/>
        <end position="544"/>
    </location>
</feature>
<comment type="caution">
    <text evidence="3">The sequence shown here is derived from an EMBL/GenBank/DDBJ whole genome shotgun (WGS) entry which is preliminary data.</text>
</comment>
<feature type="compositionally biased region" description="Basic and acidic residues" evidence="1">
    <location>
        <begin position="31"/>
        <end position="43"/>
    </location>
</feature>
<dbReference type="InterPro" id="IPR040256">
    <property type="entry name" value="At4g02000-like"/>
</dbReference>
<dbReference type="EMBL" id="JBCNJP010000026">
    <property type="protein sequence ID" value="KAK9053513.1"/>
    <property type="molecule type" value="Genomic_DNA"/>
</dbReference>
<accession>A0AAP0CHN1</accession>
<feature type="compositionally biased region" description="Low complexity" evidence="1">
    <location>
        <begin position="13"/>
        <end position="28"/>
    </location>
</feature>
<dbReference type="AlphaFoldDB" id="A0AAP0CHN1"/>
<name>A0AAP0CHN1_9ASTR</name>
<feature type="region of interest" description="Disordered" evidence="1">
    <location>
        <begin position="282"/>
        <end position="302"/>
    </location>
</feature>
<protein>
    <recommendedName>
        <fullName evidence="2">DUF4283 domain-containing protein</fullName>
    </recommendedName>
</protein>
<evidence type="ECO:0000256" key="1">
    <source>
        <dbReference type="SAM" id="MobiDB-lite"/>
    </source>
</evidence>
<dbReference type="Pfam" id="PF14111">
    <property type="entry name" value="DUF4283"/>
    <property type="match status" value="1"/>
</dbReference>
<sequence>MKNQQKKTNPANSQPTRRSTRRQQSTTTVDGDGKEQASEKSDHPSVTIRDWNDLRVMDVNLRMEDVDPLYSSMADDGDGSEHWEKLDYAQEGKVEKFLVSTKVFLSFEELRLHARKLKEKVTAFCPTNTIASIPSNSENSSVQPSVSTDSVSSGLKIAKAASSPVTSDFGRGLTTEDSCMDSGSPLGSCNRDLALKPYPDLSLVDESETDGSHPAIGDGIGDTTTSPEFPLAGEDMGAFNADHNIPLDPRNNINNCINDGQPNLTSEFSKSPSWELPLDKTKIPDMGGPVSPTGSVQRGGLNTDLDTMKLGRPTDSNLFLNGLTQAHMVVDQALNSLGPYSSAGGGFEAQSVEPRINALAEEAHVTKQGNHVMQIGNVHIPLTDSSPTFVYEHDKFITLEHHDLEYEKLMGTKIWNAELFKKLVQGLDVEDSETRLLYDPPLVDQNGTKIVKLNSHFMAKCNKAYALHLFGHLVGKTLPFFKVKQCAIRMWHRFGLHEVYRNNAGVYFFKFSDENGMQSVLQQGAWLFDDVPMVLELWQPDSCLDKPDPSMVPIWVSIMDLPLSLWNGGNISQIVSGIGRPIMLDKPTYERCKTKDGVVGYARVLVHALAQNGLPDSVTAQFPTTRNGEGKTCSFSLVYNWKPPICTKCCVFGHNVDSCPLIPKIKATTHTEENVDKEPKFVETQQQKLDVDEEGFVEVKKKRKKPKPKKSSNQPKTVVFKPVYQAKTQPKGAGSSKPNAEAHQTQAGPSGVVEQPIVDKNRPNNKGKAPIVLSNSFAAFNSEDQDDVEDTWDDDTGLWDSEKQLALNLVKEKTVPTSKVFSKWSSKLKEHFVSLCIDHELAYQHLLGTDDDVLSEEDGTARFMAN</sequence>
<evidence type="ECO:0000259" key="2">
    <source>
        <dbReference type="Pfam" id="PF14111"/>
    </source>
</evidence>
<gene>
    <name evidence="3" type="ORF">SSX86_027505</name>
</gene>
<dbReference type="PANTHER" id="PTHR31286">
    <property type="entry name" value="GLYCINE-RICH CELL WALL STRUCTURAL PROTEIN 1.8-LIKE"/>
    <property type="match status" value="1"/>
</dbReference>
<dbReference type="PANTHER" id="PTHR31286:SF180">
    <property type="entry name" value="OS10G0362600 PROTEIN"/>
    <property type="match status" value="1"/>
</dbReference>
<keyword evidence="4" id="KW-1185">Reference proteome</keyword>
<proteinExistence type="predicted"/>
<organism evidence="3 4">
    <name type="scientific">Deinandra increscens subsp. villosa</name>
    <dbReference type="NCBI Taxonomy" id="3103831"/>
    <lineage>
        <taxon>Eukaryota</taxon>
        <taxon>Viridiplantae</taxon>
        <taxon>Streptophyta</taxon>
        <taxon>Embryophyta</taxon>
        <taxon>Tracheophyta</taxon>
        <taxon>Spermatophyta</taxon>
        <taxon>Magnoliopsida</taxon>
        <taxon>eudicotyledons</taxon>
        <taxon>Gunneridae</taxon>
        <taxon>Pentapetalae</taxon>
        <taxon>asterids</taxon>
        <taxon>campanulids</taxon>
        <taxon>Asterales</taxon>
        <taxon>Asteraceae</taxon>
        <taxon>Asteroideae</taxon>
        <taxon>Heliantheae alliance</taxon>
        <taxon>Madieae</taxon>
        <taxon>Madiinae</taxon>
        <taxon>Deinandra</taxon>
    </lineage>
</organism>
<feature type="compositionally biased region" description="Basic residues" evidence="1">
    <location>
        <begin position="700"/>
        <end position="710"/>
    </location>
</feature>
<feature type="region of interest" description="Disordered" evidence="1">
    <location>
        <begin position="206"/>
        <end position="226"/>
    </location>
</feature>
<feature type="region of interest" description="Disordered" evidence="1">
    <location>
        <begin position="694"/>
        <end position="769"/>
    </location>
</feature>
<reference evidence="3 4" key="1">
    <citation type="submission" date="2024-04" db="EMBL/GenBank/DDBJ databases">
        <title>The reference genome of an endangered Asteraceae, Deinandra increscens subsp. villosa, native to the Central Coast of California.</title>
        <authorList>
            <person name="Guilliams M."/>
            <person name="Hasenstab-Lehman K."/>
            <person name="Meyer R."/>
            <person name="Mcevoy S."/>
        </authorList>
    </citation>
    <scope>NUCLEOTIDE SEQUENCE [LARGE SCALE GENOMIC DNA]</scope>
    <source>
        <tissue evidence="3">Leaf</tissue>
    </source>
</reference>
<feature type="region of interest" description="Disordered" evidence="1">
    <location>
        <begin position="1"/>
        <end position="46"/>
    </location>
</feature>
<evidence type="ECO:0000313" key="3">
    <source>
        <dbReference type="EMBL" id="KAK9053513.1"/>
    </source>
</evidence>